<dbReference type="GO" id="GO:1903785">
    <property type="term" value="P:L-valine transmembrane transport"/>
    <property type="evidence" value="ECO:0007669"/>
    <property type="project" value="TreeGrafter"/>
</dbReference>
<keyword evidence="6" id="KW-1133">Transmembrane helix</keyword>
<dbReference type="Proteomes" id="UP000078383">
    <property type="component" value="Unassembled WGS sequence"/>
</dbReference>
<evidence type="ECO:0000256" key="1">
    <source>
        <dbReference type="ARBA" id="ARBA00004651"/>
    </source>
</evidence>
<keyword evidence="4" id="KW-1003">Cell membrane</keyword>
<accession>A0A173W2A3</accession>
<sequence length="244" mass="25973">MKESNSQAFRRGFRDGIPIGLGYLAVSFSIGIAARNIGLNAFQGFLMSLLNNASAGEYAGLTVIAANSPYIEVAIVTLITNARYLLMSCAMSQRLSPDLSLGHRLLMSYDITDELFGIAISRPGTLNPYYTYGAMVTPLPGWAFGTMLGVIAGNIMSPRMVSAFSVALFGMFIAIIIPPSKQNKVVAGLVTLAFISSFAATCLPWISTLSDGTRTIILTVVLSAGAAFFFPIPTEDETSASTKQ</sequence>
<keyword evidence="5" id="KW-0812">Transmembrane</keyword>
<dbReference type="RefSeq" id="WP_020436582.1">
    <property type="nucleotide sequence ID" value="NZ_CACRUQ010000003.1"/>
</dbReference>
<dbReference type="GO" id="GO:0005886">
    <property type="term" value="C:plasma membrane"/>
    <property type="evidence" value="ECO:0007669"/>
    <property type="project" value="UniProtKB-SubCell"/>
</dbReference>
<dbReference type="AlphaFoldDB" id="A0A173W2A3"/>
<evidence type="ECO:0000256" key="4">
    <source>
        <dbReference type="ARBA" id="ARBA00022475"/>
    </source>
</evidence>
<dbReference type="PANTHER" id="PTHR34979">
    <property type="entry name" value="INNER MEMBRANE PROTEIN YGAZ"/>
    <property type="match status" value="1"/>
</dbReference>
<evidence type="ECO:0000256" key="3">
    <source>
        <dbReference type="ARBA" id="ARBA00022448"/>
    </source>
</evidence>
<name>A0A173W2A3_9FIRM</name>
<dbReference type="OrthoDB" id="3177005at2"/>
<dbReference type="EMBL" id="CZBX01000012">
    <property type="protein sequence ID" value="CUQ91565.1"/>
    <property type="molecule type" value="Genomic_DNA"/>
</dbReference>
<evidence type="ECO:0000313" key="8">
    <source>
        <dbReference type="EMBL" id="CUQ91565.1"/>
    </source>
</evidence>
<comment type="subcellular location">
    <subcellularLocation>
        <location evidence="1">Cell membrane</location>
        <topology evidence="1">Multi-pass membrane protein</topology>
    </subcellularLocation>
</comment>
<evidence type="ECO:0000313" key="9">
    <source>
        <dbReference type="Proteomes" id="UP000078383"/>
    </source>
</evidence>
<proteinExistence type="inferred from homology"/>
<dbReference type="InterPro" id="IPR011606">
    <property type="entry name" value="Brnchd-chn_aa_trnsp_permease"/>
</dbReference>
<organism evidence="8 9">
    <name type="scientific">[Ruminococcus] torques</name>
    <dbReference type="NCBI Taxonomy" id="33039"/>
    <lineage>
        <taxon>Bacteria</taxon>
        <taxon>Bacillati</taxon>
        <taxon>Bacillota</taxon>
        <taxon>Clostridia</taxon>
        <taxon>Lachnospirales</taxon>
        <taxon>Lachnospiraceae</taxon>
        <taxon>Mediterraneibacter</taxon>
    </lineage>
</organism>
<keyword evidence="7" id="KW-0472">Membrane</keyword>
<protein>
    <submittedName>
        <fullName evidence="8">Inner membrane protein YgaZ</fullName>
    </submittedName>
</protein>
<evidence type="ECO:0000256" key="7">
    <source>
        <dbReference type="ARBA" id="ARBA00023136"/>
    </source>
</evidence>
<evidence type="ECO:0000256" key="5">
    <source>
        <dbReference type="ARBA" id="ARBA00022692"/>
    </source>
</evidence>
<comment type="similarity">
    <text evidence="2">Belongs to the AzlC family.</text>
</comment>
<gene>
    <name evidence="8" type="primary">ygaZ</name>
    <name evidence="8" type="ORF">ERS852502_02441</name>
</gene>
<keyword evidence="3" id="KW-0813">Transport</keyword>
<dbReference type="PANTHER" id="PTHR34979:SF1">
    <property type="entry name" value="INNER MEMBRANE PROTEIN YGAZ"/>
    <property type="match status" value="1"/>
</dbReference>
<evidence type="ECO:0000256" key="6">
    <source>
        <dbReference type="ARBA" id="ARBA00022989"/>
    </source>
</evidence>
<dbReference type="Pfam" id="PF03591">
    <property type="entry name" value="AzlC"/>
    <property type="match status" value="1"/>
</dbReference>
<dbReference type="GeneID" id="303259312"/>
<evidence type="ECO:0000256" key="2">
    <source>
        <dbReference type="ARBA" id="ARBA00010735"/>
    </source>
</evidence>
<reference evidence="8 9" key="1">
    <citation type="submission" date="2015-09" db="EMBL/GenBank/DDBJ databases">
        <authorList>
            <consortium name="Pathogen Informatics"/>
        </authorList>
    </citation>
    <scope>NUCLEOTIDE SEQUENCE [LARGE SCALE GENOMIC DNA]</scope>
    <source>
        <strain evidence="8 9">2789STDY5834889</strain>
    </source>
</reference>